<evidence type="ECO:0000256" key="2">
    <source>
        <dbReference type="ARBA" id="ARBA00004123"/>
    </source>
</evidence>
<evidence type="ECO:0000256" key="7">
    <source>
        <dbReference type="ARBA" id="ARBA00022695"/>
    </source>
</evidence>
<evidence type="ECO:0000256" key="5">
    <source>
        <dbReference type="ARBA" id="ARBA00022634"/>
    </source>
</evidence>
<evidence type="ECO:0000256" key="15">
    <source>
        <dbReference type="ARBA" id="ARBA00081902"/>
    </source>
</evidence>
<proteinExistence type="inferred from homology"/>
<feature type="region of interest" description="Disordered" evidence="16">
    <location>
        <begin position="796"/>
        <end position="818"/>
    </location>
</feature>
<comment type="subcellular location">
    <subcellularLocation>
        <location evidence="2">Nucleus</location>
    </subcellularLocation>
</comment>
<feature type="region of interest" description="Disordered" evidence="16">
    <location>
        <begin position="882"/>
        <end position="943"/>
    </location>
</feature>
<evidence type="ECO:0000259" key="17">
    <source>
        <dbReference type="PROSITE" id="PS50172"/>
    </source>
</evidence>
<dbReference type="Pfam" id="PF16589">
    <property type="entry name" value="BRCT_2"/>
    <property type="match status" value="1"/>
</dbReference>
<comment type="function">
    <text evidence="14">Deoxycytidyl transferase involved in DNA repair. Transfers a dCMP residue from dCTP to the 3'-end of a DNA primer in a template-dependent reaction. May assist in the first step in the bypass of abasic lesions by the insertion of a nucleotide opposite the lesion. Required for normal induction of mutations by physical and chemical agents. Involved in mitochondrial DNA mutagenesis.</text>
</comment>
<dbReference type="FunFam" id="3.40.50.10190:FF:000011">
    <property type="entry name" value="DNA repair protein REV1"/>
    <property type="match status" value="1"/>
</dbReference>
<dbReference type="GO" id="GO:0017125">
    <property type="term" value="F:deoxycytidyl transferase activity"/>
    <property type="evidence" value="ECO:0007669"/>
    <property type="project" value="TreeGrafter"/>
</dbReference>
<evidence type="ECO:0000256" key="10">
    <source>
        <dbReference type="ARBA" id="ARBA00022842"/>
    </source>
</evidence>
<evidence type="ECO:0000256" key="16">
    <source>
        <dbReference type="SAM" id="MobiDB-lite"/>
    </source>
</evidence>
<gene>
    <name evidence="19" type="ORF">D9756_008999</name>
</gene>
<accession>A0A8H5FUT9</accession>
<feature type="region of interest" description="Disordered" evidence="16">
    <location>
        <begin position="216"/>
        <end position="297"/>
    </location>
</feature>
<dbReference type="Gene3D" id="3.40.50.10190">
    <property type="entry name" value="BRCT domain"/>
    <property type="match status" value="1"/>
</dbReference>
<dbReference type="SUPFAM" id="SSF56672">
    <property type="entry name" value="DNA/RNA polymerases"/>
    <property type="match status" value="1"/>
</dbReference>
<protein>
    <recommendedName>
        <fullName evidence="4">DNA repair protein REV1</fullName>
    </recommendedName>
    <alternativeName>
        <fullName evidence="15">Reversionless protein 1</fullName>
    </alternativeName>
</protein>
<keyword evidence="5" id="KW-0237">DNA synthesis</keyword>
<evidence type="ECO:0000256" key="11">
    <source>
        <dbReference type="ARBA" id="ARBA00023125"/>
    </source>
</evidence>
<dbReference type="GO" id="GO:0046872">
    <property type="term" value="F:metal ion binding"/>
    <property type="evidence" value="ECO:0007669"/>
    <property type="project" value="UniProtKB-KW"/>
</dbReference>
<evidence type="ECO:0000313" key="19">
    <source>
        <dbReference type="EMBL" id="KAF5349527.1"/>
    </source>
</evidence>
<sequence length="1196" mass="134751">MMPETLENSQSSSDYFGEDDSQFLKALESIALPGDKLHNEQAHSPNDPIIIEDDSDTEESAFPLTQPGVKRRYSDVEVEGDQDDTIYGPSHFGQFGEYMRRKRAKLQIQNQALEDKTNANEVNKLGIFQGIAVYINGWTRPSVQELRKLIVENGGIFQPYLDRKSIVTHIITCSLTPAKIKEFKSMKVARPEWLIDSISAGTLLPWKDYIFKPNERVESSQGHSTKQQQTLSSSLIPRSGSPPRQPKLTPKAHPDLLSPSTTKTAPVSEIDPLFVTDPSTDSDARRVPGYASATSNPNAQRVMANPEWRKAHTSIAPDFIEGYYKNSRLHHLSTWKSELRALVMEAQEKAESSMSSTPEVMPRPVHGNVSMRGEHLKMQTSPKKWKGKGKLDTVGWNERVIMHCDFDCFFVSAGLVARPELKGKPVAVCHSQGAQGGESSTSEIASCSYEARNFGIRNGMSLQQARKLCPSIVTIPYEFERYKEFSLKFYTALMSFADDLQAVSVDEALIEATNVVRARDEIFNMELGENHGQDPAKVVAELIRDTIRESTSCEVSIGIAHNIMMARLATRRAKPASSYHLLPDELPAFIAPLEISDLHGFGYNTKQKALEKLGTSKLGELADKGKSVLCDALGKTTGETLYNAIRGIDDRQLESSKERKSVSCEINYGIRFENNEQAEKFVYQMAEEVKRRLDEVKMLGRMITLKIMKRDPSAPVEPPKFLGHGKCDTFNKQGKLIGLGGSAVNEDKIIGEHAWRLLKSFNFDPRELRGIGIQIQKLEPLKSGSTSMQPVQSVLPFKKAEAPAKARHQSPVKTDRHMSDIDDSEIQEVLTPQPQHPSTKSIEQRATSIASNPVYVELPSFSQIDMTVFEALPRELREELEREYKRRSGSPEVGVAGPSRAGPLASLQRRQSSNPTRQASHPLRQVSRPLRNSVSSTKPNIFPQRAATGKGINYGCITKQLAPRSGSIIYGNKSLLRALGLDKPKLPPVRTTEAQLRELDIDPEVFAMLPVKVQREQLVRARMLKKEGHIPDEPTQRKILKPAKPFISPSRRRRRGPAPKAIYIQPPVLRQQGKEKKEKLCYFETDDIQSVIEKWVTSYKHWAPKEKDIEFFSKYLVQCMDSREGDMGLERAASVMKWWLVLLRRMWGMFEDRDSEMECRDPNERAAAAWWEAFREVKKRMDDVVKRRFGGKLSLK</sequence>
<keyword evidence="11" id="KW-0238">DNA-binding</keyword>
<evidence type="ECO:0000259" key="18">
    <source>
        <dbReference type="PROSITE" id="PS50173"/>
    </source>
</evidence>
<evidence type="ECO:0000256" key="3">
    <source>
        <dbReference type="ARBA" id="ARBA00010945"/>
    </source>
</evidence>
<name>A0A8H5FUT9_9AGAR</name>
<dbReference type="InterPro" id="IPR036420">
    <property type="entry name" value="BRCT_dom_sf"/>
</dbReference>
<dbReference type="InterPro" id="IPR025527">
    <property type="entry name" value="HUWE1/Rev1_UBM"/>
</dbReference>
<dbReference type="PROSITE" id="PS50173">
    <property type="entry name" value="UMUC"/>
    <property type="match status" value="1"/>
</dbReference>
<dbReference type="Pfam" id="PF16727">
    <property type="entry name" value="REV1_C"/>
    <property type="match status" value="1"/>
</dbReference>
<feature type="compositionally biased region" description="Acidic residues" evidence="16">
    <location>
        <begin position="50"/>
        <end position="59"/>
    </location>
</feature>
<feature type="domain" description="BRCT" evidence="17">
    <location>
        <begin position="123"/>
        <end position="211"/>
    </location>
</feature>
<dbReference type="PANTHER" id="PTHR45990:SF1">
    <property type="entry name" value="DNA REPAIR PROTEIN REV1"/>
    <property type="match status" value="1"/>
</dbReference>
<keyword evidence="12" id="KW-0234">DNA repair</keyword>
<keyword evidence="20" id="KW-1185">Reference proteome</keyword>
<dbReference type="InterPro" id="IPR043502">
    <property type="entry name" value="DNA/RNA_pol_sf"/>
</dbReference>
<dbReference type="SUPFAM" id="SSF100879">
    <property type="entry name" value="Lesion bypass DNA polymerase (Y-family), little finger domain"/>
    <property type="match status" value="1"/>
</dbReference>
<dbReference type="InterPro" id="IPR017961">
    <property type="entry name" value="DNA_pol_Y-fam_little_finger"/>
</dbReference>
<comment type="caution">
    <text evidence="19">The sequence shown here is derived from an EMBL/GenBank/DDBJ whole genome shotgun (WGS) entry which is preliminary data.</text>
</comment>
<dbReference type="GO" id="GO:0070987">
    <property type="term" value="P:error-free translesion synthesis"/>
    <property type="evidence" value="ECO:0007669"/>
    <property type="project" value="TreeGrafter"/>
</dbReference>
<dbReference type="InterPro" id="IPR053848">
    <property type="entry name" value="IMS_HHH_1"/>
</dbReference>
<dbReference type="GO" id="GO:0006281">
    <property type="term" value="P:DNA repair"/>
    <property type="evidence" value="ECO:0007669"/>
    <property type="project" value="UniProtKB-KW"/>
</dbReference>
<dbReference type="SMART" id="SM00292">
    <property type="entry name" value="BRCT"/>
    <property type="match status" value="1"/>
</dbReference>
<evidence type="ECO:0000256" key="4">
    <source>
        <dbReference type="ARBA" id="ARBA00020399"/>
    </source>
</evidence>
<keyword evidence="8" id="KW-0479">Metal-binding</keyword>
<evidence type="ECO:0000256" key="1">
    <source>
        <dbReference type="ARBA" id="ARBA00001946"/>
    </source>
</evidence>
<dbReference type="Gene3D" id="3.30.70.270">
    <property type="match status" value="1"/>
</dbReference>
<dbReference type="EMBL" id="JAACJO010000016">
    <property type="protein sequence ID" value="KAF5349527.1"/>
    <property type="molecule type" value="Genomic_DNA"/>
</dbReference>
<dbReference type="GO" id="GO:0042276">
    <property type="term" value="P:error-prone translesion synthesis"/>
    <property type="evidence" value="ECO:0007669"/>
    <property type="project" value="TreeGrafter"/>
</dbReference>
<feature type="compositionally biased region" description="Low complexity" evidence="16">
    <location>
        <begin position="224"/>
        <end position="235"/>
    </location>
</feature>
<dbReference type="InterPro" id="IPR031991">
    <property type="entry name" value="Rev1_C"/>
</dbReference>
<dbReference type="InterPro" id="IPR001126">
    <property type="entry name" value="UmuC"/>
</dbReference>
<dbReference type="InterPro" id="IPR001357">
    <property type="entry name" value="BRCT_dom"/>
</dbReference>
<dbReference type="PROSITE" id="PS50172">
    <property type="entry name" value="BRCT"/>
    <property type="match status" value="1"/>
</dbReference>
<dbReference type="AlphaFoldDB" id="A0A8H5FUT9"/>
<dbReference type="Pfam" id="PF21999">
    <property type="entry name" value="IMS_HHH_1"/>
    <property type="match status" value="1"/>
</dbReference>
<evidence type="ECO:0000313" key="20">
    <source>
        <dbReference type="Proteomes" id="UP000559027"/>
    </source>
</evidence>
<keyword evidence="7" id="KW-0548">Nucleotidyltransferase</keyword>
<evidence type="ECO:0000256" key="12">
    <source>
        <dbReference type="ARBA" id="ARBA00023204"/>
    </source>
</evidence>
<dbReference type="Pfam" id="PF00817">
    <property type="entry name" value="IMS"/>
    <property type="match status" value="1"/>
</dbReference>
<feature type="compositionally biased region" description="Polar residues" evidence="16">
    <location>
        <begin position="908"/>
        <end position="919"/>
    </location>
</feature>
<evidence type="ECO:0000256" key="13">
    <source>
        <dbReference type="ARBA" id="ARBA00023242"/>
    </source>
</evidence>
<dbReference type="Gene3D" id="1.20.58.1280">
    <property type="entry name" value="DNA repair protein Rev1, C-terminal domain"/>
    <property type="match status" value="1"/>
</dbReference>
<dbReference type="GO" id="GO:0003887">
    <property type="term" value="F:DNA-directed DNA polymerase activity"/>
    <property type="evidence" value="ECO:0007669"/>
    <property type="project" value="InterPro"/>
</dbReference>
<comment type="similarity">
    <text evidence="3">Belongs to the DNA polymerase type-Y family.</text>
</comment>
<dbReference type="Proteomes" id="UP000559027">
    <property type="component" value="Unassembled WGS sequence"/>
</dbReference>
<evidence type="ECO:0000256" key="6">
    <source>
        <dbReference type="ARBA" id="ARBA00022679"/>
    </source>
</evidence>
<dbReference type="GO" id="GO:0005634">
    <property type="term" value="C:nucleus"/>
    <property type="evidence" value="ECO:0007669"/>
    <property type="project" value="UniProtKB-SubCell"/>
</dbReference>
<keyword evidence="9" id="KW-0227">DNA damage</keyword>
<feature type="region of interest" description="Disordered" evidence="16">
    <location>
        <begin position="35"/>
        <end position="64"/>
    </location>
</feature>
<evidence type="ECO:0000256" key="9">
    <source>
        <dbReference type="ARBA" id="ARBA00022763"/>
    </source>
</evidence>
<dbReference type="CDD" id="cd01701">
    <property type="entry name" value="PolY_Rev1"/>
    <property type="match status" value="1"/>
</dbReference>
<dbReference type="CDD" id="cd17719">
    <property type="entry name" value="BRCT_Rev1"/>
    <property type="match status" value="1"/>
</dbReference>
<evidence type="ECO:0000256" key="14">
    <source>
        <dbReference type="ARBA" id="ARBA00058985"/>
    </source>
</evidence>
<dbReference type="InterPro" id="IPR038401">
    <property type="entry name" value="Rev1_C_sf"/>
</dbReference>
<keyword evidence="6" id="KW-0808">Transferase</keyword>
<dbReference type="GO" id="GO:0003684">
    <property type="term" value="F:damaged DNA binding"/>
    <property type="evidence" value="ECO:0007669"/>
    <property type="project" value="InterPro"/>
</dbReference>
<dbReference type="InterPro" id="IPR036775">
    <property type="entry name" value="DNA_pol_Y-fam_lit_finger_sf"/>
</dbReference>
<feature type="domain" description="UmuC" evidence="18">
    <location>
        <begin position="401"/>
        <end position="602"/>
    </location>
</feature>
<dbReference type="Gene3D" id="3.30.1490.100">
    <property type="entry name" value="DNA polymerase, Y-family, little finger domain"/>
    <property type="match status" value="1"/>
</dbReference>
<dbReference type="Gene3D" id="1.10.150.20">
    <property type="entry name" value="5' to 3' exonuclease, C-terminal subdomain"/>
    <property type="match status" value="1"/>
</dbReference>
<comment type="cofactor">
    <cofactor evidence="1">
        <name>Mg(2+)</name>
        <dbReference type="ChEBI" id="CHEBI:18420"/>
    </cofactor>
</comment>
<dbReference type="Gene3D" id="6.10.250.1490">
    <property type="match status" value="1"/>
</dbReference>
<dbReference type="PANTHER" id="PTHR45990">
    <property type="entry name" value="DNA REPAIR PROTEIN REV1"/>
    <property type="match status" value="1"/>
</dbReference>
<dbReference type="Pfam" id="PF11799">
    <property type="entry name" value="IMS_C"/>
    <property type="match status" value="1"/>
</dbReference>
<feature type="compositionally biased region" description="Polar residues" evidence="16">
    <location>
        <begin position="930"/>
        <end position="939"/>
    </location>
</feature>
<dbReference type="SUPFAM" id="SSF52113">
    <property type="entry name" value="BRCT domain"/>
    <property type="match status" value="1"/>
</dbReference>
<evidence type="ECO:0000256" key="8">
    <source>
        <dbReference type="ARBA" id="ARBA00022723"/>
    </source>
</evidence>
<dbReference type="Gene3D" id="3.40.1170.60">
    <property type="match status" value="1"/>
</dbReference>
<dbReference type="OrthoDB" id="427711at2759"/>
<dbReference type="FunFam" id="3.30.1490.100:FF:000001">
    <property type="entry name" value="DNA repair protein REV1"/>
    <property type="match status" value="1"/>
</dbReference>
<keyword evidence="13" id="KW-0539">Nucleus</keyword>
<keyword evidence="10" id="KW-0460">Magnesium</keyword>
<dbReference type="InterPro" id="IPR043128">
    <property type="entry name" value="Rev_trsase/Diguanyl_cyclase"/>
</dbReference>
<dbReference type="Pfam" id="PF14377">
    <property type="entry name" value="UBM"/>
    <property type="match status" value="2"/>
</dbReference>
<dbReference type="Gene3D" id="6.10.250.1630">
    <property type="match status" value="1"/>
</dbReference>
<organism evidence="19 20">
    <name type="scientific">Leucocoprinus leucothites</name>
    <dbReference type="NCBI Taxonomy" id="201217"/>
    <lineage>
        <taxon>Eukaryota</taxon>
        <taxon>Fungi</taxon>
        <taxon>Dikarya</taxon>
        <taxon>Basidiomycota</taxon>
        <taxon>Agaricomycotina</taxon>
        <taxon>Agaricomycetes</taxon>
        <taxon>Agaricomycetidae</taxon>
        <taxon>Agaricales</taxon>
        <taxon>Agaricineae</taxon>
        <taxon>Agaricaceae</taxon>
        <taxon>Leucocoprinus</taxon>
    </lineage>
</organism>
<reference evidence="19 20" key="1">
    <citation type="journal article" date="2020" name="ISME J.">
        <title>Uncovering the hidden diversity of litter-decomposition mechanisms in mushroom-forming fungi.</title>
        <authorList>
            <person name="Floudas D."/>
            <person name="Bentzer J."/>
            <person name="Ahren D."/>
            <person name="Johansson T."/>
            <person name="Persson P."/>
            <person name="Tunlid A."/>
        </authorList>
    </citation>
    <scope>NUCLEOTIDE SEQUENCE [LARGE SCALE GENOMIC DNA]</scope>
    <source>
        <strain evidence="19 20">CBS 146.42</strain>
    </source>
</reference>